<dbReference type="GO" id="GO:0003824">
    <property type="term" value="F:catalytic activity"/>
    <property type="evidence" value="ECO:0007669"/>
    <property type="project" value="InterPro"/>
</dbReference>
<sequence length="2183" mass="235900">MSAARELLDRLTADGIQLWVQDGRLRFRPSGALANDQVAELRGHKEEILHLLAQPPAPPGGPFDGPRPETLPLSFGQESLWFLDGLGLRASYNVGTTLRIQGDLDVPALARSLDEIVRRHEVLRTRFRESDGVVTQIVVPGEGMPLTRTDLSTVPAGEREERAREHLDRHYGTHFDLAEDRLVAALLVKLDETSYILAVNMHHIVVDGPATGMIFDELARIYPAFRAGLPSPLPDPAVQFGDYAVWQRGPAAAEEHERQLRYWCERLADAPDGLDMPLDRPRGESTDFAGSNVSFTLPPRVLDSLREAATSCSATPYMILLAAFQVLMGRWSRQDDVCVGTPVDGRAHPETADMVGYFANTVVIRSDLRGNPRFTRFLDQVRTSMIGAYDNRQLPFDHLVAALKPDRNPARQPLFDVMFSYTGRQDFTLEGVGVRVVDEPSTTAKFDLSLAVSETEDGLYGSFEYATALFDAETVEQLSRLFVRLLEGIAADPAARVHDLPLLSPSEYPQLVSGAVTGVVRGGSPADWFEERAARAHTAVAVLDGAVTRTYAQLNGRANRVARALVRHGLGPEQVGAVLLPRSDLAVTAFLAVLKAGGVYLPVDPALPAERVRLLLADARPAVVVTDAAGARLLADQDQDLPVLVVDAELSACAEESERNLSAPERTGAQGAEAGAAYLLYTSGSTGRPKGVVMTNGALLNMMEWHFTALPTGPGRITAQFAALGFDVSVQEMLFTLLSGATLAIVPEDLRRSPGELVDWLDRNRATDLFAPNVVIELAARAALAADRPLPHLKHLVQAGEALTLSEAVRRFTAAVPGRRIHNHYGSTEIQVVTSYDMAPGIDGWPGVAPLGAPVRNTAGYVLDEGLNLVPPGAAGELYISGVCLARGYFDRPGLTAECFLPDPYGAPGTRMYRTGDLVRRRRDGELECLGRTDHLVKIRGVRVELGESESTLRLHPGVGDAVVLAHADIVGSQQLTAYVVPAGPGPAPTSEELRTWLLDRLPMNAVPSRYAFLDALPVNAHGKIDRRALPAPDETTVSSGTPYVAPRTGNERLIAAIWQEVLGTGQVGADDDFFARGGHSLLVSQVLARIRRSTGTDITVREFYGRPTVARLAELVTETDAVPDVVVPRPADEPAEASYAQQRMVFLHLLQPEGGLYNVEIPFALRGPLDRGALGAALDEIVRRHEVLRTTFDLAGENVVPVVSEEAVFPLEFRDISDAADPEAEARVLLREQGERGFDIQSGPVVRALVVRTAPDEHLLVLTAHHIVFDGYSVGVLVDELSALYEAYLHGEPSPLAEPVLQYADYAAWQRRRLQGTTLRDHLSYWKEYLEATPHAIELPADRPRPAVPDFAGDAVEFQVDAALTARLRALSGRSRSTLFMTTMAVYSALLHRLSGQDDLCVGYFSGSRPTVETEPLIGLFVNTVPVRSRVTTGQSFASHLTRIRDSVLLGDAHRELPFELLVDEVNADRDVSRHPVFQVAFSYYAAAPQDSRDTGSGLRIAPSTTSPGTWGAKFDLTLYLRESEDGRLLGDLEFSTALFDRTTVERFADFYVRLLGAVADAPQSALETLPMLDDDELGRMLHEWNPAAAEVGADTLPQLFERRAALAPTAPAVHFEDVTLSYGELNGDSNRLARQLVAAGIGPGHFVAIALPRTERILVAVLAVLKTGAAYLPVDPGHPAERIALMLDDAKPAALLTAGSVRDRVPAAGTAVTVLDEPATAAEVAARPDHDLTDRERTAPPHPAHPAYAIYTSGSTGRPKGVVVAHRSVANLAAWAGETFTAEQLSRVLAATSLNFDVSVFEMFGPLLNGGSVEIVPSLLSLADPPAGRPYTASLVSGVPSALAHIHGTGGLKARARTVVMAGEPLSAKAANDVRGALGAELVGNLYGPTESTVYATAWFTRDDVQGLPPIGRPLRNTRTYVLDAAQQPVPVGVVGELYLAGEGLAHGYLHRPGLTADRFLPDPFGSPGTRMYRTGDLVRWSADGELICLGRADQQVKMRGYRIELGEIEAHLSGHPDVEQAVVAVQRLASGDQRLVAYTLGRRPVSSDALREHLEGRLPGYMVPGAYVRLDALPLNVNGKVDRSALPEPADDGGTEGTHVPPTTPLEKDLAEIWSDVLSRDRVGLTDNFFALGGHSLLVTQLTARIRQRLGVVLGLLDVYTTENLGELAQTIARMNGLTQ</sequence>
<dbReference type="SUPFAM" id="SSF52777">
    <property type="entry name" value="CoA-dependent acyltransferases"/>
    <property type="match status" value="4"/>
</dbReference>
<dbReference type="Pfam" id="PF18563">
    <property type="entry name" value="TubC_N"/>
    <property type="match status" value="1"/>
</dbReference>
<comment type="cofactor">
    <cofactor evidence="1">
        <name>pantetheine 4'-phosphate</name>
        <dbReference type="ChEBI" id="CHEBI:47942"/>
    </cofactor>
</comment>
<dbReference type="InterPro" id="IPR020806">
    <property type="entry name" value="PKS_PP-bd"/>
</dbReference>
<dbReference type="GO" id="GO:0017000">
    <property type="term" value="P:antibiotic biosynthetic process"/>
    <property type="evidence" value="ECO:0007669"/>
    <property type="project" value="UniProtKB-ARBA"/>
</dbReference>
<dbReference type="Pfam" id="PF00668">
    <property type="entry name" value="Condensation"/>
    <property type="match status" value="2"/>
</dbReference>
<dbReference type="GO" id="GO:0044550">
    <property type="term" value="P:secondary metabolite biosynthetic process"/>
    <property type="evidence" value="ECO:0007669"/>
    <property type="project" value="UniProtKB-ARBA"/>
</dbReference>
<dbReference type="InterPro" id="IPR044894">
    <property type="entry name" value="TubC_N_sf"/>
</dbReference>
<dbReference type="CDD" id="cd19531">
    <property type="entry name" value="LCL_NRPS-like"/>
    <property type="match status" value="2"/>
</dbReference>
<evidence type="ECO:0000256" key="1">
    <source>
        <dbReference type="ARBA" id="ARBA00001957"/>
    </source>
</evidence>
<dbReference type="InterPro" id="IPR000873">
    <property type="entry name" value="AMP-dep_synth/lig_dom"/>
</dbReference>
<dbReference type="SMART" id="SM00823">
    <property type="entry name" value="PKS_PP"/>
    <property type="match status" value="2"/>
</dbReference>
<reference evidence="7 8" key="1">
    <citation type="submission" date="2017-10" db="EMBL/GenBank/DDBJ databases">
        <title>Draft genome of actinobacteria isolated from guarana (Paullinia cupana (Mart.) Ducke.</title>
        <authorList>
            <person name="Siqueira K.A."/>
            <person name="Liotti R.G."/>
            <person name="Mendes T.A."/>
            <person name="Soares M.A."/>
        </authorList>
    </citation>
    <scope>NUCLEOTIDE SEQUENCE [LARGE SCALE GENOMIC DNA]</scope>
    <source>
        <strain evidence="7 8">199</strain>
    </source>
</reference>
<dbReference type="RefSeq" id="WP_125213986.1">
    <property type="nucleotide sequence ID" value="NZ_PDES01000009.1"/>
</dbReference>
<dbReference type="Gene3D" id="3.40.50.980">
    <property type="match status" value="2"/>
</dbReference>
<comment type="similarity">
    <text evidence="2">Belongs to the ATP-dependent AMP-binding enzyme family.</text>
</comment>
<dbReference type="EMBL" id="PDES01000009">
    <property type="protein sequence ID" value="RRQ84488.1"/>
    <property type="molecule type" value="Genomic_DNA"/>
</dbReference>
<dbReference type="GO" id="GO:0005829">
    <property type="term" value="C:cytosol"/>
    <property type="evidence" value="ECO:0007669"/>
    <property type="project" value="TreeGrafter"/>
</dbReference>
<dbReference type="FunFam" id="2.30.38.10:FF:000001">
    <property type="entry name" value="Non-ribosomal peptide synthetase PvdI"/>
    <property type="match status" value="2"/>
</dbReference>
<gene>
    <name evidence="7" type="ORF">CQW44_20575</name>
</gene>
<dbReference type="InterPro" id="IPR045851">
    <property type="entry name" value="AMP-bd_C_sf"/>
</dbReference>
<evidence type="ECO:0000313" key="8">
    <source>
        <dbReference type="Proteomes" id="UP000276379"/>
    </source>
</evidence>
<dbReference type="NCBIfam" id="TIGR01733">
    <property type="entry name" value="AA-adenyl-dom"/>
    <property type="match status" value="2"/>
</dbReference>
<feature type="compositionally biased region" description="Basic and acidic residues" evidence="5">
    <location>
        <begin position="1728"/>
        <end position="1741"/>
    </location>
</feature>
<dbReference type="Proteomes" id="UP000276379">
    <property type="component" value="Unassembled WGS sequence"/>
</dbReference>
<dbReference type="Pfam" id="PF13193">
    <property type="entry name" value="AMP-binding_C"/>
    <property type="match status" value="2"/>
</dbReference>
<evidence type="ECO:0000256" key="3">
    <source>
        <dbReference type="ARBA" id="ARBA00022450"/>
    </source>
</evidence>
<dbReference type="GO" id="GO:0031177">
    <property type="term" value="F:phosphopantetheine binding"/>
    <property type="evidence" value="ECO:0007669"/>
    <property type="project" value="InterPro"/>
</dbReference>
<dbReference type="Pfam" id="PF00550">
    <property type="entry name" value="PP-binding"/>
    <property type="match status" value="2"/>
</dbReference>
<dbReference type="Pfam" id="PF00501">
    <property type="entry name" value="AMP-binding"/>
    <property type="match status" value="2"/>
</dbReference>
<dbReference type="FunFam" id="3.40.50.980:FF:000001">
    <property type="entry name" value="Non-ribosomal peptide synthetase"/>
    <property type="match status" value="1"/>
</dbReference>
<dbReference type="InterPro" id="IPR009081">
    <property type="entry name" value="PP-bd_ACP"/>
</dbReference>
<dbReference type="InterPro" id="IPR023213">
    <property type="entry name" value="CAT-like_dom_sf"/>
</dbReference>
<dbReference type="Gene3D" id="3.30.559.30">
    <property type="entry name" value="Nonribosomal peptide synthetase, condensation domain"/>
    <property type="match status" value="2"/>
</dbReference>
<evidence type="ECO:0000256" key="5">
    <source>
        <dbReference type="SAM" id="MobiDB-lite"/>
    </source>
</evidence>
<dbReference type="PROSITE" id="PS00455">
    <property type="entry name" value="AMP_BINDING"/>
    <property type="match status" value="1"/>
</dbReference>
<name>A0A426S4B3_9ACTN</name>
<dbReference type="InterPro" id="IPR010071">
    <property type="entry name" value="AA_adenyl_dom"/>
</dbReference>
<dbReference type="FunFam" id="3.40.50.12780:FF:000012">
    <property type="entry name" value="Non-ribosomal peptide synthetase"/>
    <property type="match status" value="1"/>
</dbReference>
<dbReference type="PROSITE" id="PS50075">
    <property type="entry name" value="CARRIER"/>
    <property type="match status" value="2"/>
</dbReference>
<dbReference type="InterPro" id="IPR020845">
    <property type="entry name" value="AMP-binding_CS"/>
</dbReference>
<dbReference type="InterPro" id="IPR041464">
    <property type="entry name" value="TubC_N"/>
</dbReference>
<dbReference type="InterPro" id="IPR042099">
    <property type="entry name" value="ANL_N_sf"/>
</dbReference>
<dbReference type="Gene3D" id="2.30.38.10">
    <property type="entry name" value="Luciferase, Domain 3"/>
    <property type="match status" value="1"/>
</dbReference>
<dbReference type="PANTHER" id="PTHR45527">
    <property type="entry name" value="NONRIBOSOMAL PEPTIDE SYNTHETASE"/>
    <property type="match status" value="1"/>
</dbReference>
<dbReference type="InterPro" id="IPR036736">
    <property type="entry name" value="ACP-like_sf"/>
</dbReference>
<dbReference type="InterPro" id="IPR025110">
    <property type="entry name" value="AMP-bd_C"/>
</dbReference>
<proteinExistence type="inferred from homology"/>
<keyword evidence="4" id="KW-0597">Phosphoprotein</keyword>
<dbReference type="Gene3D" id="3.30.300.30">
    <property type="match status" value="2"/>
</dbReference>
<evidence type="ECO:0000313" key="7">
    <source>
        <dbReference type="EMBL" id="RRQ84488.1"/>
    </source>
</evidence>
<dbReference type="GO" id="GO:0008610">
    <property type="term" value="P:lipid biosynthetic process"/>
    <property type="evidence" value="ECO:0007669"/>
    <property type="project" value="UniProtKB-ARBA"/>
</dbReference>
<dbReference type="FunFam" id="1.10.1200.10:FF:000016">
    <property type="entry name" value="Non-ribosomal peptide synthase"/>
    <property type="match status" value="1"/>
</dbReference>
<feature type="region of interest" description="Disordered" evidence="5">
    <location>
        <begin position="1728"/>
        <end position="1749"/>
    </location>
</feature>
<dbReference type="Gene3D" id="1.10.10.1830">
    <property type="entry name" value="Non-ribosomal peptide synthase, adenylation domain"/>
    <property type="match status" value="1"/>
</dbReference>
<dbReference type="CDD" id="cd05930">
    <property type="entry name" value="A_NRPS"/>
    <property type="match status" value="2"/>
</dbReference>
<dbReference type="GO" id="GO:0043041">
    <property type="term" value="P:amino acid activation for nonribosomal peptide biosynthetic process"/>
    <property type="evidence" value="ECO:0007669"/>
    <property type="project" value="TreeGrafter"/>
</dbReference>
<dbReference type="PROSITE" id="PS00012">
    <property type="entry name" value="PHOSPHOPANTETHEINE"/>
    <property type="match status" value="1"/>
</dbReference>
<feature type="region of interest" description="Disordered" evidence="5">
    <location>
        <begin position="2085"/>
        <end position="2108"/>
    </location>
</feature>
<keyword evidence="3" id="KW-0596">Phosphopantetheine</keyword>
<dbReference type="Gene3D" id="1.10.1200.10">
    <property type="entry name" value="ACP-like"/>
    <property type="match status" value="2"/>
</dbReference>
<dbReference type="FunFam" id="1.10.1200.10:FF:000005">
    <property type="entry name" value="Nonribosomal peptide synthetase 1"/>
    <property type="match status" value="1"/>
</dbReference>
<dbReference type="Gene3D" id="3.30.559.10">
    <property type="entry name" value="Chloramphenicol acetyltransferase-like domain"/>
    <property type="match status" value="2"/>
</dbReference>
<dbReference type="PANTHER" id="PTHR45527:SF1">
    <property type="entry name" value="FATTY ACID SYNTHASE"/>
    <property type="match status" value="1"/>
</dbReference>
<dbReference type="InterPro" id="IPR001242">
    <property type="entry name" value="Condensation_dom"/>
</dbReference>
<feature type="domain" description="Carrier" evidence="6">
    <location>
        <begin position="2104"/>
        <end position="2179"/>
    </location>
</feature>
<comment type="caution">
    <text evidence="7">The sequence shown here is derived from an EMBL/GenBank/DDBJ whole genome shotgun (WGS) entry which is preliminary data.</text>
</comment>
<protein>
    <recommendedName>
        <fullName evidence="6">Carrier domain-containing protein</fullName>
    </recommendedName>
</protein>
<dbReference type="Gene3D" id="3.40.50.12780">
    <property type="entry name" value="N-terminal domain of ligase-like"/>
    <property type="match status" value="1"/>
</dbReference>
<dbReference type="InterPro" id="IPR006162">
    <property type="entry name" value="Ppantetheine_attach_site"/>
</dbReference>
<accession>A0A426S4B3</accession>
<evidence type="ECO:0000256" key="2">
    <source>
        <dbReference type="ARBA" id="ARBA00006432"/>
    </source>
</evidence>
<dbReference type="FunFam" id="3.30.300.30:FF:000010">
    <property type="entry name" value="Enterobactin synthetase component F"/>
    <property type="match status" value="1"/>
</dbReference>
<evidence type="ECO:0000256" key="4">
    <source>
        <dbReference type="ARBA" id="ARBA00022553"/>
    </source>
</evidence>
<feature type="domain" description="Carrier" evidence="6">
    <location>
        <begin position="1046"/>
        <end position="1121"/>
    </location>
</feature>
<dbReference type="GO" id="GO:0072330">
    <property type="term" value="P:monocarboxylic acid biosynthetic process"/>
    <property type="evidence" value="ECO:0007669"/>
    <property type="project" value="UniProtKB-ARBA"/>
</dbReference>
<dbReference type="SUPFAM" id="SSF47336">
    <property type="entry name" value="ACP-like"/>
    <property type="match status" value="2"/>
</dbReference>
<evidence type="ECO:0000259" key="6">
    <source>
        <dbReference type="PROSITE" id="PS50075"/>
    </source>
</evidence>
<dbReference type="SUPFAM" id="SSF56801">
    <property type="entry name" value="Acetyl-CoA synthetase-like"/>
    <property type="match status" value="2"/>
</dbReference>
<keyword evidence="8" id="KW-1185">Reference proteome</keyword>
<organism evidence="7 8">
    <name type="scientific">Streptomyces griseofuscus</name>
    <dbReference type="NCBI Taxonomy" id="146922"/>
    <lineage>
        <taxon>Bacteria</taxon>
        <taxon>Bacillati</taxon>
        <taxon>Actinomycetota</taxon>
        <taxon>Actinomycetes</taxon>
        <taxon>Kitasatosporales</taxon>
        <taxon>Streptomycetaceae</taxon>
        <taxon>Streptomyces</taxon>
    </lineage>
</organism>